<protein>
    <submittedName>
        <fullName evidence="2">Uncharacterized protein</fullName>
    </submittedName>
</protein>
<keyword evidence="1" id="KW-1133">Transmembrane helix</keyword>
<keyword evidence="1" id="KW-0812">Transmembrane</keyword>
<feature type="transmembrane region" description="Helical" evidence="1">
    <location>
        <begin position="44"/>
        <end position="64"/>
    </location>
</feature>
<sequence>MIIGAKYGMGRTILFLVFVAMSLLGGWLVMKRTGNYDVDFFTKILGWILLIPGILGLLESLRILN</sequence>
<proteinExistence type="predicted"/>
<evidence type="ECO:0000313" key="2">
    <source>
        <dbReference type="EMBL" id="SVD66483.1"/>
    </source>
</evidence>
<evidence type="ECO:0000256" key="1">
    <source>
        <dbReference type="SAM" id="Phobius"/>
    </source>
</evidence>
<organism evidence="2">
    <name type="scientific">marine metagenome</name>
    <dbReference type="NCBI Taxonomy" id="408172"/>
    <lineage>
        <taxon>unclassified sequences</taxon>
        <taxon>metagenomes</taxon>
        <taxon>ecological metagenomes</taxon>
    </lineage>
</organism>
<reference evidence="2" key="1">
    <citation type="submission" date="2018-05" db="EMBL/GenBank/DDBJ databases">
        <authorList>
            <person name="Lanie J.A."/>
            <person name="Ng W.-L."/>
            <person name="Kazmierczak K.M."/>
            <person name="Andrzejewski T.M."/>
            <person name="Davidsen T.M."/>
            <person name="Wayne K.J."/>
            <person name="Tettelin H."/>
            <person name="Glass J.I."/>
            <person name="Rusch D."/>
            <person name="Podicherti R."/>
            <person name="Tsui H.-C.T."/>
            <person name="Winkler M.E."/>
        </authorList>
    </citation>
    <scope>NUCLEOTIDE SEQUENCE</scope>
</reference>
<gene>
    <name evidence="2" type="ORF">METZ01_LOCUS419337</name>
</gene>
<accession>A0A382X6B4</accession>
<keyword evidence="1" id="KW-0472">Membrane</keyword>
<dbReference type="AlphaFoldDB" id="A0A382X6B4"/>
<dbReference type="EMBL" id="UINC01165214">
    <property type="protein sequence ID" value="SVD66483.1"/>
    <property type="molecule type" value="Genomic_DNA"/>
</dbReference>
<name>A0A382X6B4_9ZZZZ</name>
<feature type="transmembrane region" description="Helical" evidence="1">
    <location>
        <begin position="12"/>
        <end position="29"/>
    </location>
</feature>